<dbReference type="InterPro" id="IPR024253">
    <property type="entry name" value="Phosducin_thioredoxin-like_dom"/>
</dbReference>
<feature type="domain" description="Phosducin" evidence="3">
    <location>
        <begin position="37"/>
        <end position="185"/>
    </location>
</feature>
<feature type="region of interest" description="Disordered" evidence="2">
    <location>
        <begin position="188"/>
        <end position="259"/>
    </location>
</feature>
<accession>A0A9W8E082</accession>
<dbReference type="AlphaFoldDB" id="A0A9W8E082"/>
<feature type="compositionally biased region" description="Polar residues" evidence="2">
    <location>
        <begin position="190"/>
        <end position="202"/>
    </location>
</feature>
<reference evidence="4" key="1">
    <citation type="submission" date="2022-07" db="EMBL/GenBank/DDBJ databases">
        <title>Phylogenomic reconstructions and comparative analyses of Kickxellomycotina fungi.</title>
        <authorList>
            <person name="Reynolds N.K."/>
            <person name="Stajich J.E."/>
            <person name="Barry K."/>
            <person name="Grigoriev I.V."/>
            <person name="Crous P."/>
            <person name="Smith M.E."/>
        </authorList>
    </citation>
    <scope>NUCLEOTIDE SEQUENCE</scope>
    <source>
        <strain evidence="4">RSA 1196</strain>
    </source>
</reference>
<gene>
    <name evidence="4" type="ORF">IWQ62_006290</name>
</gene>
<dbReference type="InterPro" id="IPR036249">
    <property type="entry name" value="Thioredoxin-like_sf"/>
</dbReference>
<dbReference type="Proteomes" id="UP001150925">
    <property type="component" value="Unassembled WGS sequence"/>
</dbReference>
<keyword evidence="5" id="KW-1185">Reference proteome</keyword>
<evidence type="ECO:0000256" key="1">
    <source>
        <dbReference type="ARBA" id="ARBA00009686"/>
    </source>
</evidence>
<dbReference type="SUPFAM" id="SSF52833">
    <property type="entry name" value="Thioredoxin-like"/>
    <property type="match status" value="1"/>
</dbReference>
<name>A0A9W8E082_9FUNG</name>
<organism evidence="4 5">
    <name type="scientific">Dispira parvispora</name>
    <dbReference type="NCBI Taxonomy" id="1520584"/>
    <lineage>
        <taxon>Eukaryota</taxon>
        <taxon>Fungi</taxon>
        <taxon>Fungi incertae sedis</taxon>
        <taxon>Zoopagomycota</taxon>
        <taxon>Kickxellomycotina</taxon>
        <taxon>Dimargaritomycetes</taxon>
        <taxon>Dimargaritales</taxon>
        <taxon>Dimargaritaceae</taxon>
        <taxon>Dispira</taxon>
    </lineage>
</organism>
<dbReference type="EMBL" id="JANBPY010003295">
    <property type="protein sequence ID" value="KAJ1952153.1"/>
    <property type="molecule type" value="Genomic_DNA"/>
</dbReference>
<evidence type="ECO:0000313" key="5">
    <source>
        <dbReference type="Proteomes" id="UP001150925"/>
    </source>
</evidence>
<dbReference type="Gene3D" id="3.40.30.10">
    <property type="entry name" value="Glutaredoxin"/>
    <property type="match status" value="1"/>
</dbReference>
<dbReference type="Pfam" id="PF02114">
    <property type="entry name" value="Phosducin"/>
    <property type="match status" value="1"/>
</dbReference>
<evidence type="ECO:0000313" key="4">
    <source>
        <dbReference type="EMBL" id="KAJ1952153.1"/>
    </source>
</evidence>
<comment type="similarity">
    <text evidence="1">Belongs to the phosducin family.</text>
</comment>
<evidence type="ECO:0000259" key="3">
    <source>
        <dbReference type="Pfam" id="PF02114"/>
    </source>
</evidence>
<comment type="caution">
    <text evidence="4">The sequence shown here is derived from an EMBL/GenBank/DDBJ whole genome shotgun (WGS) entry which is preliminary data.</text>
</comment>
<sequence>MAEFSKNVTTYDETVDRLAHRALDHSDNDDDLDDLLEKDDHILTGYREQRLEALKSQISDLTSMRTKGHGQYSEVADEKEALTTMTNTDLCVTHFYHPDFQRCRIVDKHLQILATKYFTTKFVKVNVSHAPFLVQKLGIQVLPCVIPTVNGISQKRLVGFDDLGNKDDFKTSELEAFLSATGVLKRPNPSGISSNASKSRGGQTSGASSDETGDSDDDNDDSYSYRIHRGRTNNGFVGAQSHLKSHRSRQVDDSDDDYA</sequence>
<feature type="compositionally biased region" description="Acidic residues" evidence="2">
    <location>
        <begin position="211"/>
        <end position="221"/>
    </location>
</feature>
<dbReference type="CDD" id="cd02989">
    <property type="entry name" value="Phd_like_TxnDC9"/>
    <property type="match status" value="1"/>
</dbReference>
<dbReference type="PANTHER" id="PTHR21148">
    <property type="entry name" value="THIOREDOXIN DOMAIN-CONTAINING PROTEIN 9"/>
    <property type="match status" value="1"/>
</dbReference>
<protein>
    <recommendedName>
        <fullName evidence="3">Phosducin domain-containing protein</fullName>
    </recommendedName>
</protein>
<evidence type="ECO:0000256" key="2">
    <source>
        <dbReference type="SAM" id="MobiDB-lite"/>
    </source>
</evidence>
<dbReference type="OrthoDB" id="10257948at2759"/>
<proteinExistence type="inferred from homology"/>